<dbReference type="PANTHER" id="PTHR31238">
    <property type="entry name" value="GERMIN-LIKE PROTEIN SUBFAMILY 3 MEMBER 3"/>
    <property type="match status" value="1"/>
</dbReference>
<dbReference type="GO" id="GO:0048046">
    <property type="term" value="C:apoplast"/>
    <property type="evidence" value="ECO:0007669"/>
    <property type="project" value="UniProtKB-SubCell"/>
</dbReference>
<dbReference type="Proteomes" id="UP001371456">
    <property type="component" value="Unassembled WGS sequence"/>
</dbReference>
<keyword evidence="4 9" id="KW-0964">Secreted</keyword>
<gene>
    <name evidence="11" type="ORF">RDI58_026368</name>
</gene>
<sequence length="217" mass="23425">MTTNITKSSLFLLISTFTIVISTTTLASDPDILSDFTSPENQSSVDANYFTYTAMRGIFQKPLDKCTTTKATKAEFPVLNGQGVSLAVLQFPPGSVNPPHYHSRATGLFLLLEGVLEVGFVDTKDVLYTQRLKEGDIFVFPKGLQHYQYNFDHKRKAVGVAALGGASPGTVTLPSSIFSSGIIRCIAEIFAFTSPPDVCRFALISTSLHSAADSDSV</sequence>
<dbReference type="PRINTS" id="PR00325">
    <property type="entry name" value="GERMIN"/>
</dbReference>
<keyword evidence="5 7" id="KW-0479">Metal-binding</keyword>
<dbReference type="CDD" id="cd22162">
    <property type="entry name" value="F-box_AtSKIP3-like"/>
    <property type="match status" value="1"/>
</dbReference>
<dbReference type="EMBL" id="JBANQN010000011">
    <property type="protein sequence ID" value="KAK6775367.1"/>
    <property type="molecule type" value="Genomic_DNA"/>
</dbReference>
<evidence type="ECO:0000256" key="6">
    <source>
        <dbReference type="ARBA" id="ARBA00023211"/>
    </source>
</evidence>
<dbReference type="GO" id="GO:0030145">
    <property type="term" value="F:manganese ion binding"/>
    <property type="evidence" value="ECO:0007669"/>
    <property type="project" value="UniProtKB-UniRule"/>
</dbReference>
<protein>
    <recommendedName>
        <fullName evidence="9">Germin-like protein</fullName>
    </recommendedName>
</protein>
<evidence type="ECO:0000256" key="5">
    <source>
        <dbReference type="ARBA" id="ARBA00022723"/>
    </source>
</evidence>
<evidence type="ECO:0000313" key="11">
    <source>
        <dbReference type="EMBL" id="KAK6775367.1"/>
    </source>
</evidence>
<dbReference type="InterPro" id="IPR001929">
    <property type="entry name" value="Germin"/>
</dbReference>
<dbReference type="SUPFAM" id="SSF51182">
    <property type="entry name" value="RmlC-like cupins"/>
    <property type="match status" value="1"/>
</dbReference>
<dbReference type="AlphaFoldDB" id="A0AAN8SZ10"/>
<keyword evidence="12" id="KW-1185">Reference proteome</keyword>
<keyword evidence="6 7" id="KW-0464">Manganese</keyword>
<organism evidence="11 12">
    <name type="scientific">Solanum bulbocastanum</name>
    <name type="common">Wild potato</name>
    <dbReference type="NCBI Taxonomy" id="147425"/>
    <lineage>
        <taxon>Eukaryota</taxon>
        <taxon>Viridiplantae</taxon>
        <taxon>Streptophyta</taxon>
        <taxon>Embryophyta</taxon>
        <taxon>Tracheophyta</taxon>
        <taxon>Spermatophyta</taxon>
        <taxon>Magnoliopsida</taxon>
        <taxon>eudicotyledons</taxon>
        <taxon>Gunneridae</taxon>
        <taxon>Pentapetalae</taxon>
        <taxon>asterids</taxon>
        <taxon>lamiids</taxon>
        <taxon>Solanales</taxon>
        <taxon>Solanaceae</taxon>
        <taxon>Solanoideae</taxon>
        <taxon>Solaneae</taxon>
        <taxon>Solanum</taxon>
    </lineage>
</organism>
<name>A0AAN8SZ10_SOLBU</name>
<evidence type="ECO:0000256" key="3">
    <source>
        <dbReference type="ARBA" id="ARBA00022523"/>
    </source>
</evidence>
<feature type="binding site" evidence="7">
    <location>
        <position position="102"/>
    </location>
    <ligand>
        <name>oxalate</name>
        <dbReference type="ChEBI" id="CHEBI:30623"/>
    </ligand>
</feature>
<evidence type="ECO:0000256" key="7">
    <source>
        <dbReference type="PIRSR" id="PIRSR601929-1"/>
    </source>
</evidence>
<proteinExistence type="inferred from homology"/>
<evidence type="ECO:0000259" key="10">
    <source>
        <dbReference type="SMART" id="SM00835"/>
    </source>
</evidence>
<feature type="signal peptide" evidence="9">
    <location>
        <begin position="1"/>
        <end position="27"/>
    </location>
</feature>
<evidence type="ECO:0000256" key="1">
    <source>
        <dbReference type="ARBA" id="ARBA00004271"/>
    </source>
</evidence>
<comment type="similarity">
    <text evidence="2 9">Belongs to the germin family.</text>
</comment>
<feature type="chain" id="PRO_5042662197" description="Germin-like protein" evidence="9">
    <location>
        <begin position="28"/>
        <end position="217"/>
    </location>
</feature>
<comment type="caution">
    <text evidence="11">The sequence shown here is derived from an EMBL/GenBank/DDBJ whole genome shotgun (WGS) entry which is preliminary data.</text>
</comment>
<evidence type="ECO:0000256" key="4">
    <source>
        <dbReference type="ARBA" id="ARBA00022525"/>
    </source>
</evidence>
<evidence type="ECO:0000256" key="9">
    <source>
        <dbReference type="RuleBase" id="RU366015"/>
    </source>
</evidence>
<dbReference type="CDD" id="cd02241">
    <property type="entry name" value="cupin_OxOx"/>
    <property type="match status" value="1"/>
</dbReference>
<evidence type="ECO:0000313" key="12">
    <source>
        <dbReference type="Proteomes" id="UP001371456"/>
    </source>
</evidence>
<feature type="binding site" evidence="8">
    <location>
        <position position="146"/>
    </location>
    <ligand>
        <name>Mn(2+)</name>
        <dbReference type="ChEBI" id="CHEBI:29035"/>
    </ligand>
</feature>
<dbReference type="InterPro" id="IPR011051">
    <property type="entry name" value="RmlC_Cupin_sf"/>
</dbReference>
<dbReference type="Pfam" id="PF00190">
    <property type="entry name" value="Cupin_1"/>
    <property type="match status" value="1"/>
</dbReference>
<reference evidence="11 12" key="1">
    <citation type="submission" date="2024-02" db="EMBL/GenBank/DDBJ databases">
        <title>de novo genome assembly of Solanum bulbocastanum strain 11H21.</title>
        <authorList>
            <person name="Hosaka A.J."/>
        </authorList>
    </citation>
    <scope>NUCLEOTIDE SEQUENCE [LARGE SCALE GENOMIC DNA]</scope>
    <source>
        <tissue evidence="11">Young leaves</tissue>
    </source>
</reference>
<feature type="domain" description="Cupin type-1" evidence="10">
    <location>
        <begin position="56"/>
        <end position="184"/>
    </location>
</feature>
<dbReference type="SMART" id="SM00835">
    <property type="entry name" value="Cupin_1"/>
    <property type="match status" value="1"/>
</dbReference>
<keyword evidence="9" id="KW-0732">Signal</keyword>
<comment type="subcellular location">
    <subcellularLocation>
        <location evidence="1 9">Secreted</location>
        <location evidence="1 9">Extracellular space</location>
        <location evidence="1 9">Apoplast</location>
    </subcellularLocation>
</comment>
<keyword evidence="3 9" id="KW-0052">Apoplast</keyword>
<feature type="binding site" evidence="8">
    <location>
        <position position="100"/>
    </location>
    <ligand>
        <name>Mn(2+)</name>
        <dbReference type="ChEBI" id="CHEBI:29035"/>
    </ligand>
</feature>
<dbReference type="InterPro" id="IPR014710">
    <property type="entry name" value="RmlC-like_jellyroll"/>
</dbReference>
<dbReference type="InterPro" id="IPR006045">
    <property type="entry name" value="Cupin_1"/>
</dbReference>
<accession>A0AAN8SZ10</accession>
<feature type="binding site" evidence="7">
    <location>
        <position position="97"/>
    </location>
    <ligand>
        <name>oxalate</name>
        <dbReference type="ChEBI" id="CHEBI:30623"/>
    </ligand>
</feature>
<feature type="binding site" evidence="8">
    <location>
        <position position="102"/>
    </location>
    <ligand>
        <name>Mn(2+)</name>
        <dbReference type="ChEBI" id="CHEBI:29035"/>
    </ligand>
</feature>
<evidence type="ECO:0000256" key="8">
    <source>
        <dbReference type="PIRSR" id="PIRSR601929-2"/>
    </source>
</evidence>
<dbReference type="Gene3D" id="2.60.120.10">
    <property type="entry name" value="Jelly Rolls"/>
    <property type="match status" value="1"/>
</dbReference>
<evidence type="ECO:0000256" key="2">
    <source>
        <dbReference type="ARBA" id="ARBA00007456"/>
    </source>
</evidence>